<accession>A0A6J4NDM2</accession>
<organism evidence="2">
    <name type="scientific">uncultured Nocardioides sp</name>
    <dbReference type="NCBI Taxonomy" id="198441"/>
    <lineage>
        <taxon>Bacteria</taxon>
        <taxon>Bacillati</taxon>
        <taxon>Actinomycetota</taxon>
        <taxon>Actinomycetes</taxon>
        <taxon>Propionibacteriales</taxon>
        <taxon>Nocardioidaceae</taxon>
        <taxon>Nocardioides</taxon>
        <taxon>environmental samples</taxon>
    </lineage>
</organism>
<evidence type="ECO:0000256" key="1">
    <source>
        <dbReference type="SAM" id="MobiDB-lite"/>
    </source>
</evidence>
<evidence type="ECO:0000313" key="2">
    <source>
        <dbReference type="EMBL" id="CAA9381436.1"/>
    </source>
</evidence>
<feature type="compositionally biased region" description="Basic residues" evidence="1">
    <location>
        <begin position="85"/>
        <end position="105"/>
    </location>
</feature>
<name>A0A6J4NDM2_9ACTN</name>
<feature type="compositionally biased region" description="Basic and acidic residues" evidence="1">
    <location>
        <begin position="117"/>
        <end position="135"/>
    </location>
</feature>
<feature type="non-terminal residue" evidence="2">
    <location>
        <position position="156"/>
    </location>
</feature>
<reference evidence="2" key="1">
    <citation type="submission" date="2020-02" db="EMBL/GenBank/DDBJ databases">
        <authorList>
            <person name="Meier V. D."/>
        </authorList>
    </citation>
    <scope>NUCLEOTIDE SEQUENCE</scope>
    <source>
        <strain evidence="2">AVDCRST_MAG60</strain>
    </source>
</reference>
<sequence>DALLPHRRRWCGAHGRRLRQGGDRADGVRLRARPGLRRRHRPPAWRRRPQGRHPGSGATGGDHGRQADALPHPAVPPAGPLVGHGRPHGLRRLRRHPRHGRHDRPHRCGDGGADGRGGGRADGHRHGQGGRQDRRDHRRPRRDQDRWPVRQLGARM</sequence>
<proteinExistence type="predicted"/>
<gene>
    <name evidence="2" type="ORF">AVDCRST_MAG60-925</name>
</gene>
<protein>
    <submittedName>
        <fullName evidence="2">Cyclic pyranopterin monophosphate synthase accessory protein</fullName>
    </submittedName>
</protein>
<dbReference type="EMBL" id="CADCUN010000099">
    <property type="protein sequence ID" value="CAA9381436.1"/>
    <property type="molecule type" value="Genomic_DNA"/>
</dbReference>
<feature type="region of interest" description="Disordered" evidence="1">
    <location>
        <begin position="17"/>
        <end position="156"/>
    </location>
</feature>
<feature type="non-terminal residue" evidence="2">
    <location>
        <position position="1"/>
    </location>
</feature>
<dbReference type="AlphaFoldDB" id="A0A6J4NDM2"/>
<feature type="compositionally biased region" description="Basic residues" evidence="1">
    <location>
        <begin position="30"/>
        <end position="51"/>
    </location>
</feature>
<feature type="compositionally biased region" description="Basic and acidic residues" evidence="1">
    <location>
        <begin position="20"/>
        <end position="29"/>
    </location>
</feature>